<sequence length="139" mass="15871">MQNTEFLWKRLLQFSLRKAGKAATKPCRLVLLDDASVPEGVAAILQKRSKYSVPPTIQAHNLFTLNRKLAYKARDDSERCLLDGVDSIMKTARKTDLLPKDSTQHVISYFERNDLRLLQGDKEGRFVVMSASRYKEKGN</sequence>
<dbReference type="VEuPathDB" id="VectorBase:LOC119174018"/>
<reference evidence="1" key="1">
    <citation type="submission" date="2020-03" db="EMBL/GenBank/DDBJ databases">
        <title>A transcriptome and proteome of the tick Rhipicephalus microplus shaped by the genetic composition of its hosts and developmental stage.</title>
        <authorList>
            <person name="Garcia G.R."/>
            <person name="Ribeiro J.M.C."/>
            <person name="Maruyama S.R."/>
            <person name="Gardinasse L.G."/>
            <person name="Nelson K."/>
            <person name="Ferreira B.R."/>
            <person name="Andrade T.G."/>
            <person name="Santos I.K.F.M."/>
        </authorList>
    </citation>
    <scope>NUCLEOTIDE SEQUENCE</scope>
    <source>
        <strain evidence="1">NSGR</strain>
        <tissue evidence="1">Salivary glands</tissue>
    </source>
</reference>
<name>A0A6G5AEV8_RHIMP</name>
<accession>A0A6G5AEV8</accession>
<protein>
    <submittedName>
        <fullName evidence="1">Putative tick transposon</fullName>
    </submittedName>
</protein>
<organism evidence="1">
    <name type="scientific">Rhipicephalus microplus</name>
    <name type="common">Cattle tick</name>
    <name type="synonym">Boophilus microplus</name>
    <dbReference type="NCBI Taxonomy" id="6941"/>
    <lineage>
        <taxon>Eukaryota</taxon>
        <taxon>Metazoa</taxon>
        <taxon>Ecdysozoa</taxon>
        <taxon>Arthropoda</taxon>
        <taxon>Chelicerata</taxon>
        <taxon>Arachnida</taxon>
        <taxon>Acari</taxon>
        <taxon>Parasitiformes</taxon>
        <taxon>Ixodida</taxon>
        <taxon>Ixodoidea</taxon>
        <taxon>Ixodidae</taxon>
        <taxon>Rhipicephalinae</taxon>
        <taxon>Rhipicephalus</taxon>
        <taxon>Boophilus</taxon>
    </lineage>
</organism>
<evidence type="ECO:0000313" key="1">
    <source>
        <dbReference type="EMBL" id="NIE49522.1"/>
    </source>
</evidence>
<dbReference type="OrthoDB" id="6509835at2759"/>
<dbReference type="EMBL" id="GIKN01007249">
    <property type="protein sequence ID" value="NIE49522.1"/>
    <property type="molecule type" value="Transcribed_RNA"/>
</dbReference>
<dbReference type="AlphaFoldDB" id="A0A6G5AEV8"/>
<proteinExistence type="predicted"/>